<dbReference type="InterPro" id="IPR036397">
    <property type="entry name" value="RNaseH_sf"/>
</dbReference>
<comment type="subcellular location">
    <subcellularLocation>
        <location evidence="11">Cytoplasm</location>
    </subcellularLocation>
</comment>
<comment type="similarity">
    <text evidence="3 11">Belongs to the RNase H family.</text>
</comment>
<evidence type="ECO:0000256" key="1">
    <source>
        <dbReference type="ARBA" id="ARBA00000077"/>
    </source>
</evidence>
<evidence type="ECO:0000256" key="4">
    <source>
        <dbReference type="ARBA" id="ARBA00011245"/>
    </source>
</evidence>
<gene>
    <name evidence="11" type="primary">rnhA</name>
    <name evidence="14" type="ORF">SAMN05421835_12088</name>
</gene>
<feature type="binding site" evidence="11">
    <location>
        <position position="136"/>
    </location>
    <ligand>
        <name>Mg(2+)</name>
        <dbReference type="ChEBI" id="CHEBI:18420"/>
        <label>2</label>
    </ligand>
</feature>
<protein>
    <recommendedName>
        <fullName evidence="5 11">Ribonuclease H</fullName>
        <shortName evidence="11">RNase H</shortName>
        <ecNumber evidence="5 11">3.1.26.4</ecNumber>
    </recommendedName>
</protein>
<feature type="domain" description="RNase H type-1" evidence="13">
    <location>
        <begin position="2"/>
        <end position="144"/>
    </location>
</feature>
<name>A0A1I3ZA38_9PSEU</name>
<dbReference type="PROSITE" id="PS50879">
    <property type="entry name" value="RNASE_H_1"/>
    <property type="match status" value="1"/>
</dbReference>
<reference evidence="14 15" key="1">
    <citation type="submission" date="2016-10" db="EMBL/GenBank/DDBJ databases">
        <authorList>
            <person name="de Groot N.N."/>
        </authorList>
    </citation>
    <scope>NUCLEOTIDE SEQUENCE [LARGE SCALE GENOMIC DNA]</scope>
    <source>
        <strain evidence="14 15">DSM 44468</strain>
    </source>
</reference>
<evidence type="ECO:0000256" key="8">
    <source>
        <dbReference type="ARBA" id="ARBA00022759"/>
    </source>
</evidence>
<dbReference type="InterPro" id="IPR002156">
    <property type="entry name" value="RNaseH_domain"/>
</dbReference>
<dbReference type="GO" id="GO:0005737">
    <property type="term" value="C:cytoplasm"/>
    <property type="evidence" value="ECO:0007669"/>
    <property type="project" value="UniProtKB-SubCell"/>
</dbReference>
<keyword evidence="15" id="KW-1185">Reference proteome</keyword>
<evidence type="ECO:0000313" key="14">
    <source>
        <dbReference type="EMBL" id="SFK40875.1"/>
    </source>
</evidence>
<evidence type="ECO:0000313" key="15">
    <source>
        <dbReference type="Proteomes" id="UP000199025"/>
    </source>
</evidence>
<dbReference type="SUPFAM" id="SSF53098">
    <property type="entry name" value="Ribonuclease H-like"/>
    <property type="match status" value="1"/>
</dbReference>
<dbReference type="GO" id="GO:0043137">
    <property type="term" value="P:DNA replication, removal of RNA primer"/>
    <property type="evidence" value="ECO:0007669"/>
    <property type="project" value="TreeGrafter"/>
</dbReference>
<feature type="compositionally biased region" description="Pro residues" evidence="12">
    <location>
        <begin position="422"/>
        <end position="433"/>
    </location>
</feature>
<comment type="cofactor">
    <cofactor evidence="11">
        <name>Mg(2+)</name>
        <dbReference type="ChEBI" id="CHEBI:18420"/>
    </cofactor>
    <text evidence="11">Binds 1 Mg(2+) ion per subunit. May bind a second metal ion at a regulatory site, or after substrate binding.</text>
</comment>
<feature type="binding site" evidence="11">
    <location>
        <position position="11"/>
    </location>
    <ligand>
        <name>Mg(2+)</name>
        <dbReference type="ChEBI" id="CHEBI:18420"/>
        <label>2</label>
    </ligand>
</feature>
<keyword evidence="7 11" id="KW-0479">Metal-binding</keyword>
<dbReference type="AlphaFoldDB" id="A0A1I3ZA38"/>
<dbReference type="InterPro" id="IPR012337">
    <property type="entry name" value="RNaseH-like_sf"/>
</dbReference>
<feature type="binding site" evidence="11">
    <location>
        <position position="72"/>
    </location>
    <ligand>
        <name>Mg(2+)</name>
        <dbReference type="ChEBI" id="CHEBI:18420"/>
        <label>1</label>
    </ligand>
</feature>
<feature type="compositionally biased region" description="Low complexity" evidence="12">
    <location>
        <begin position="220"/>
        <end position="256"/>
    </location>
</feature>
<evidence type="ECO:0000256" key="11">
    <source>
        <dbReference type="HAMAP-Rule" id="MF_00042"/>
    </source>
</evidence>
<dbReference type="Pfam" id="PF00075">
    <property type="entry name" value="RNase_H"/>
    <property type="match status" value="1"/>
</dbReference>
<proteinExistence type="inferred from homology"/>
<dbReference type="GO" id="GO:0000287">
    <property type="term" value="F:magnesium ion binding"/>
    <property type="evidence" value="ECO:0007669"/>
    <property type="project" value="UniProtKB-UniRule"/>
</dbReference>
<comment type="catalytic activity">
    <reaction evidence="1 11">
        <text>Endonucleolytic cleavage to 5'-phosphomonoester.</text>
        <dbReference type="EC" id="3.1.26.4"/>
    </reaction>
</comment>
<keyword evidence="8 11" id="KW-0255">Endonuclease</keyword>
<dbReference type="HAMAP" id="MF_00042">
    <property type="entry name" value="RNase_H"/>
    <property type="match status" value="1"/>
</dbReference>
<feature type="binding site" evidence="11">
    <location>
        <position position="50"/>
    </location>
    <ligand>
        <name>Mg(2+)</name>
        <dbReference type="ChEBI" id="CHEBI:18420"/>
        <label>1</label>
    </ligand>
</feature>
<dbReference type="GO" id="GO:0003676">
    <property type="term" value="F:nucleic acid binding"/>
    <property type="evidence" value="ECO:0007669"/>
    <property type="project" value="InterPro"/>
</dbReference>
<dbReference type="PANTHER" id="PTHR10642:SF26">
    <property type="entry name" value="RIBONUCLEASE H1"/>
    <property type="match status" value="1"/>
</dbReference>
<dbReference type="EMBL" id="FORP01000020">
    <property type="protein sequence ID" value="SFK40875.1"/>
    <property type="molecule type" value="Genomic_DNA"/>
</dbReference>
<evidence type="ECO:0000256" key="6">
    <source>
        <dbReference type="ARBA" id="ARBA00022722"/>
    </source>
</evidence>
<evidence type="ECO:0000256" key="12">
    <source>
        <dbReference type="SAM" id="MobiDB-lite"/>
    </source>
</evidence>
<dbReference type="NCBIfam" id="NF001236">
    <property type="entry name" value="PRK00203.1"/>
    <property type="match status" value="1"/>
</dbReference>
<comment type="subunit">
    <text evidence="4 11">Monomer.</text>
</comment>
<feature type="binding site" evidence="11">
    <location>
        <position position="11"/>
    </location>
    <ligand>
        <name>Mg(2+)</name>
        <dbReference type="ChEBI" id="CHEBI:18420"/>
        <label>1</label>
    </ligand>
</feature>
<feature type="compositionally biased region" description="Polar residues" evidence="12">
    <location>
        <begin position="180"/>
        <end position="191"/>
    </location>
</feature>
<dbReference type="GO" id="GO:0004523">
    <property type="term" value="F:RNA-DNA hybrid ribonuclease activity"/>
    <property type="evidence" value="ECO:0007669"/>
    <property type="project" value="UniProtKB-UniRule"/>
</dbReference>
<dbReference type="CDD" id="cd09278">
    <property type="entry name" value="RNase_HI_prokaryote_like"/>
    <property type="match status" value="1"/>
</dbReference>
<dbReference type="Proteomes" id="UP000199025">
    <property type="component" value="Unassembled WGS sequence"/>
</dbReference>
<feature type="region of interest" description="Disordered" evidence="12">
    <location>
        <begin position="175"/>
        <end position="439"/>
    </location>
</feature>
<dbReference type="InterPro" id="IPR050092">
    <property type="entry name" value="RNase_H"/>
</dbReference>
<dbReference type="PANTHER" id="PTHR10642">
    <property type="entry name" value="RIBONUCLEASE H1"/>
    <property type="match status" value="1"/>
</dbReference>
<accession>A0A1I3ZA38</accession>
<evidence type="ECO:0000256" key="7">
    <source>
        <dbReference type="ARBA" id="ARBA00022723"/>
    </source>
</evidence>
<keyword evidence="6 11" id="KW-0540">Nuclease</keyword>
<feature type="compositionally biased region" description="Low complexity" evidence="12">
    <location>
        <begin position="315"/>
        <end position="335"/>
    </location>
</feature>
<feature type="compositionally biased region" description="Low complexity" evidence="12">
    <location>
        <begin position="378"/>
        <end position="405"/>
    </location>
</feature>
<evidence type="ECO:0000259" key="13">
    <source>
        <dbReference type="PROSITE" id="PS50879"/>
    </source>
</evidence>
<dbReference type="EC" id="3.1.26.4" evidence="5 11"/>
<evidence type="ECO:0000256" key="9">
    <source>
        <dbReference type="ARBA" id="ARBA00022801"/>
    </source>
</evidence>
<feature type="region of interest" description="Disordered" evidence="12">
    <location>
        <begin position="144"/>
        <end position="163"/>
    </location>
</feature>
<evidence type="ECO:0000256" key="5">
    <source>
        <dbReference type="ARBA" id="ARBA00012180"/>
    </source>
</evidence>
<dbReference type="FunFam" id="3.30.420.10:FF:000089">
    <property type="entry name" value="Ribonuclease H"/>
    <property type="match status" value="1"/>
</dbReference>
<dbReference type="InterPro" id="IPR022892">
    <property type="entry name" value="RNaseHI"/>
</dbReference>
<evidence type="ECO:0000256" key="3">
    <source>
        <dbReference type="ARBA" id="ARBA00005300"/>
    </source>
</evidence>
<keyword evidence="11" id="KW-0963">Cytoplasm</keyword>
<evidence type="ECO:0000256" key="2">
    <source>
        <dbReference type="ARBA" id="ARBA00004065"/>
    </source>
</evidence>
<dbReference type="Gene3D" id="3.30.420.10">
    <property type="entry name" value="Ribonuclease H-like superfamily/Ribonuclease H"/>
    <property type="match status" value="1"/>
</dbReference>
<keyword evidence="9 11" id="KW-0378">Hydrolase</keyword>
<feature type="compositionally biased region" description="Low complexity" evidence="12">
    <location>
        <begin position="274"/>
        <end position="301"/>
    </location>
</feature>
<feature type="compositionally biased region" description="Low complexity" evidence="12">
    <location>
        <begin position="353"/>
        <end position="370"/>
    </location>
</feature>
<dbReference type="STRING" id="115433.SAMN05421835_12088"/>
<evidence type="ECO:0000256" key="10">
    <source>
        <dbReference type="ARBA" id="ARBA00022842"/>
    </source>
</evidence>
<organism evidence="14 15">
    <name type="scientific">Amycolatopsis sacchari</name>
    <dbReference type="NCBI Taxonomy" id="115433"/>
    <lineage>
        <taxon>Bacteria</taxon>
        <taxon>Bacillati</taxon>
        <taxon>Actinomycetota</taxon>
        <taxon>Actinomycetes</taxon>
        <taxon>Pseudonocardiales</taxon>
        <taxon>Pseudonocardiaceae</taxon>
        <taxon>Amycolatopsis</taxon>
    </lineage>
</organism>
<sequence length="527" mass="54427">MGEAFVEIYTDGACSPNPGPGGWGVVLRYGGHERELYGPDPGPTTNNRMELMAAIQALETLKRPSAVRLYTDSTYVRSGVLSWMPRWKGNGWLTSAKQPVKNADLWRRLDAALHRHEVEWHWVKGHAGHPDNERADRLAVRGAKEAAKLPPAPVAPEPEPVEEEGVLPLAVRRQVPGPQASGSRASATQASGGERRQGGAPGGGERRQGGAPGGGERRQGGPAPAAGAPATTGQARPASAAAAAGGRPRPATAGAASQPDRAPSAAATGARQQSGPTAPATQPGAAAPAATRPRPGSAAPADGRRQQGRPPAPATQPGAAAPAATRPRPASAAPADGRRQQGRPPAPATQSHAAPVPATSRSATAPASATKPPPAPATGPLAAAQQLPATAPSPAAPAATRPRLAFGAPTASERQQSAAPTDPSPTPPAPTKPPPDEDECVHQMPVSWCALCKPLPPGVLPRGYRVEGYAYHNDPHCLWLHKGQRRAARQGMNIHEPVPIAWAEVSPGELVPCEYCCTPAWVRRHAR</sequence>
<keyword evidence="10 11" id="KW-0460">Magnesium</keyword>
<comment type="function">
    <text evidence="2 11">Endonuclease that specifically degrades the RNA of RNA-DNA hybrids.</text>
</comment>